<dbReference type="SUPFAM" id="SSF55895">
    <property type="entry name" value="Ribonuclease Rh-like"/>
    <property type="match status" value="1"/>
</dbReference>
<gene>
    <name evidence="1" type="ORF">B4U80_13434</name>
</gene>
<comment type="caution">
    <text evidence="1">The sequence shown here is derived from an EMBL/GenBank/DDBJ whole genome shotgun (WGS) entry which is preliminary data.</text>
</comment>
<dbReference type="Gene3D" id="3.90.730.10">
    <property type="entry name" value="Ribonuclease T2-like"/>
    <property type="match status" value="2"/>
</dbReference>
<dbReference type="Proteomes" id="UP000288716">
    <property type="component" value="Unassembled WGS sequence"/>
</dbReference>
<dbReference type="AlphaFoldDB" id="A0A443S6F8"/>
<dbReference type="InterPro" id="IPR036430">
    <property type="entry name" value="RNase_T2-like_sf"/>
</dbReference>
<reference evidence="1 2" key="1">
    <citation type="journal article" date="2018" name="Gigascience">
        <title>Genomes of trombidid mites reveal novel predicted allergens and laterally-transferred genes associated with secondary metabolism.</title>
        <authorList>
            <person name="Dong X."/>
            <person name="Chaisiri K."/>
            <person name="Xia D."/>
            <person name="Armstrong S.D."/>
            <person name="Fang Y."/>
            <person name="Donnelly M.J."/>
            <person name="Kadowaki T."/>
            <person name="McGarry J.W."/>
            <person name="Darby A.C."/>
            <person name="Makepeace B.L."/>
        </authorList>
    </citation>
    <scope>NUCLEOTIDE SEQUENCE [LARGE SCALE GENOMIC DNA]</scope>
    <source>
        <strain evidence="1">UoL-UT</strain>
    </source>
</reference>
<protein>
    <submittedName>
        <fullName evidence="1">Uncharacterized protein</fullName>
    </submittedName>
</protein>
<dbReference type="EMBL" id="NCKV01007071">
    <property type="protein sequence ID" value="RWS23126.1"/>
    <property type="molecule type" value="Genomic_DNA"/>
</dbReference>
<evidence type="ECO:0000313" key="1">
    <source>
        <dbReference type="EMBL" id="RWS23126.1"/>
    </source>
</evidence>
<sequence length="298" mass="35010">FTESVEPSTTITIDSVTMVEKWSQLWGKKIDISCTYLGYRKREPGRGAAPGDYEERFKEEFLSEVYLCFNLQSMPVDCEQRSLNCMQSVIFPPFWDPMWEPKDFMSNFDVPLVMTSYLEVSWYQHYLSEATSEPHTIDGEKWVIGNFYPSRCALTNFHPIPLEVRKKAASFDSDLNGIDQKLTENWPSVNPNENFEFWKQHYLKFGVLYLADERVNTPNKEVSSNGINLENFVQLIEKRFKIRVSLRCANKTEVSYLKDIIFCYDRDFELMDCFGMGTYCGETINLFMKKERKIKKKK</sequence>
<accession>A0A443S6F8</accession>
<proteinExistence type="predicted"/>
<feature type="non-terminal residue" evidence="1">
    <location>
        <position position="1"/>
    </location>
</feature>
<dbReference type="VEuPathDB" id="VectorBase:LDEU008914"/>
<keyword evidence="2" id="KW-1185">Reference proteome</keyword>
<dbReference type="GO" id="GO:0003723">
    <property type="term" value="F:RNA binding"/>
    <property type="evidence" value="ECO:0007669"/>
    <property type="project" value="InterPro"/>
</dbReference>
<organism evidence="1 2">
    <name type="scientific">Leptotrombidium deliense</name>
    <dbReference type="NCBI Taxonomy" id="299467"/>
    <lineage>
        <taxon>Eukaryota</taxon>
        <taxon>Metazoa</taxon>
        <taxon>Ecdysozoa</taxon>
        <taxon>Arthropoda</taxon>
        <taxon>Chelicerata</taxon>
        <taxon>Arachnida</taxon>
        <taxon>Acari</taxon>
        <taxon>Acariformes</taxon>
        <taxon>Trombidiformes</taxon>
        <taxon>Prostigmata</taxon>
        <taxon>Anystina</taxon>
        <taxon>Parasitengona</taxon>
        <taxon>Trombiculoidea</taxon>
        <taxon>Trombiculidae</taxon>
        <taxon>Leptotrombidium</taxon>
    </lineage>
</organism>
<dbReference type="GO" id="GO:0033897">
    <property type="term" value="F:ribonuclease T2 activity"/>
    <property type="evidence" value="ECO:0007669"/>
    <property type="project" value="InterPro"/>
</dbReference>
<evidence type="ECO:0000313" key="2">
    <source>
        <dbReference type="Proteomes" id="UP000288716"/>
    </source>
</evidence>
<name>A0A443S6F8_9ACAR</name>